<accession>A0A2Z2K8S6</accession>
<dbReference type="EMBL" id="CP021780">
    <property type="protein sequence ID" value="ASA23046.1"/>
    <property type="molecule type" value="Genomic_DNA"/>
</dbReference>
<organism evidence="1 2">
    <name type="scientific">Paenibacillus donghaensis</name>
    <dbReference type="NCBI Taxonomy" id="414771"/>
    <lineage>
        <taxon>Bacteria</taxon>
        <taxon>Bacillati</taxon>
        <taxon>Bacillota</taxon>
        <taxon>Bacilli</taxon>
        <taxon>Bacillales</taxon>
        <taxon>Paenibacillaceae</taxon>
        <taxon>Paenibacillus</taxon>
    </lineage>
</organism>
<evidence type="ECO:0000313" key="2">
    <source>
        <dbReference type="Proteomes" id="UP000249890"/>
    </source>
</evidence>
<dbReference type="RefSeq" id="WP_087917043.1">
    <property type="nucleotide sequence ID" value="NZ_CP021780.1"/>
</dbReference>
<protein>
    <recommendedName>
        <fullName evidence="3">S1 motif domain-containing protein</fullName>
    </recommendedName>
</protein>
<proteinExistence type="predicted"/>
<dbReference type="AlphaFoldDB" id="A0A2Z2K8S6"/>
<name>A0A2Z2K8S6_9BACL</name>
<keyword evidence="2" id="KW-1185">Reference proteome</keyword>
<evidence type="ECO:0008006" key="3">
    <source>
        <dbReference type="Google" id="ProtNLM"/>
    </source>
</evidence>
<evidence type="ECO:0000313" key="1">
    <source>
        <dbReference type="EMBL" id="ASA23046.1"/>
    </source>
</evidence>
<dbReference type="KEGG" id="pdh:B9T62_20885"/>
<sequence length="167" mass="19536">MIYLLDQNNGQAWYFEVDEEGTAFRQMLLEDGKESKISNQKKFEFFLSDQDLDINDPNFIRILREEFEQLWQTLNQDQQPLWQKIKQTLPTGTIVNGYIEVFYPQGVIVNIPAYSALGLADYEECAANSKQKNMHKDLQVQAEIIGYDDVNLWVLLGHPKVSDERWN</sequence>
<dbReference type="OrthoDB" id="2083321at2"/>
<reference evidence="1 2" key="1">
    <citation type="submission" date="2017-06" db="EMBL/GenBank/DDBJ databases">
        <title>Complete genome sequence of Paenibacillus donghaensis KCTC 13049T isolated from East Sea sediment, South Korea.</title>
        <authorList>
            <person name="Jung B.K."/>
            <person name="Hong S.-J."/>
            <person name="Shin J.-H."/>
        </authorList>
    </citation>
    <scope>NUCLEOTIDE SEQUENCE [LARGE SCALE GENOMIC DNA]</scope>
    <source>
        <strain evidence="1 2">KCTC 13049</strain>
    </source>
</reference>
<gene>
    <name evidence="1" type="ORF">B9T62_20885</name>
</gene>
<dbReference type="Proteomes" id="UP000249890">
    <property type="component" value="Chromosome"/>
</dbReference>